<evidence type="ECO:0000259" key="6">
    <source>
        <dbReference type="Pfam" id="PF21674"/>
    </source>
</evidence>
<evidence type="ECO:0000256" key="2">
    <source>
        <dbReference type="ARBA" id="ARBA00017553"/>
    </source>
</evidence>
<name>A0AAD4R2J8_9BILA</name>
<evidence type="ECO:0000313" key="7">
    <source>
        <dbReference type="EMBL" id="KAI1705662.1"/>
    </source>
</evidence>
<evidence type="ECO:0000256" key="1">
    <source>
        <dbReference type="ARBA" id="ARBA00006438"/>
    </source>
</evidence>
<evidence type="ECO:0000313" key="8">
    <source>
        <dbReference type="Proteomes" id="UP001201812"/>
    </source>
</evidence>
<dbReference type="Pfam" id="PF05667">
    <property type="entry name" value="CCDC22_CC"/>
    <property type="match status" value="1"/>
</dbReference>
<organism evidence="7 8">
    <name type="scientific">Ditylenchus destructor</name>
    <dbReference type="NCBI Taxonomy" id="166010"/>
    <lineage>
        <taxon>Eukaryota</taxon>
        <taxon>Metazoa</taxon>
        <taxon>Ecdysozoa</taxon>
        <taxon>Nematoda</taxon>
        <taxon>Chromadorea</taxon>
        <taxon>Rhabditida</taxon>
        <taxon>Tylenchina</taxon>
        <taxon>Tylenchomorpha</taxon>
        <taxon>Sphaerularioidea</taxon>
        <taxon>Anguinidae</taxon>
        <taxon>Anguininae</taxon>
        <taxon>Ditylenchus</taxon>
    </lineage>
</organism>
<dbReference type="Pfam" id="PF21674">
    <property type="entry name" value="CCDC22_N"/>
    <property type="match status" value="1"/>
</dbReference>
<feature type="domain" description="CCDC22 coiled-coil" evidence="5">
    <location>
        <begin position="279"/>
        <end position="562"/>
    </location>
</feature>
<dbReference type="PANTHER" id="PTHR15668:SF4">
    <property type="entry name" value="COILED-COIL DOMAIN-CONTAINING PROTEIN 22"/>
    <property type="match status" value="1"/>
</dbReference>
<dbReference type="EMBL" id="JAKKPZ010000054">
    <property type="protein sequence ID" value="KAI1705662.1"/>
    <property type="molecule type" value="Genomic_DNA"/>
</dbReference>
<dbReference type="InterPro" id="IPR048349">
    <property type="entry name" value="CCDC22_N"/>
</dbReference>
<comment type="caution">
    <text evidence="7">The sequence shown here is derived from an EMBL/GenBank/DDBJ whole genome shotgun (WGS) entry which is preliminary data.</text>
</comment>
<keyword evidence="3" id="KW-0175">Coiled coil</keyword>
<reference evidence="7" key="1">
    <citation type="submission" date="2022-01" db="EMBL/GenBank/DDBJ databases">
        <title>Genome Sequence Resource for Two Populations of Ditylenchus destructor, the Migratory Endoparasitic Phytonematode.</title>
        <authorList>
            <person name="Zhang H."/>
            <person name="Lin R."/>
            <person name="Xie B."/>
        </authorList>
    </citation>
    <scope>NUCLEOTIDE SEQUENCE</scope>
    <source>
        <strain evidence="7">BazhouSP</strain>
    </source>
</reference>
<dbReference type="GO" id="GO:2000060">
    <property type="term" value="P:positive regulation of ubiquitin-dependent protein catabolic process"/>
    <property type="evidence" value="ECO:0007669"/>
    <property type="project" value="TreeGrafter"/>
</dbReference>
<protein>
    <recommendedName>
        <fullName evidence="2">Coiled-coil domain-containing protein 22 homolog</fullName>
    </recommendedName>
</protein>
<dbReference type="InterPro" id="IPR008530">
    <property type="entry name" value="CCDC22"/>
</dbReference>
<gene>
    <name evidence="7" type="ORF">DdX_13455</name>
</gene>
<evidence type="ECO:0000256" key="4">
    <source>
        <dbReference type="SAM" id="MobiDB-lite"/>
    </source>
</evidence>
<feature type="domain" description="CCDC22 N-terminal" evidence="6">
    <location>
        <begin position="1"/>
        <end position="112"/>
    </location>
</feature>
<proteinExistence type="inferred from homology"/>
<dbReference type="InterPro" id="IPR048348">
    <property type="entry name" value="CCDC22_CC"/>
</dbReference>
<evidence type="ECO:0000256" key="3">
    <source>
        <dbReference type="SAM" id="Coils"/>
    </source>
</evidence>
<comment type="similarity">
    <text evidence="1">Belongs to the CCDC22 family.</text>
</comment>
<feature type="region of interest" description="Disordered" evidence="4">
    <location>
        <begin position="241"/>
        <end position="292"/>
    </location>
</feature>
<feature type="coiled-coil region" evidence="3">
    <location>
        <begin position="542"/>
        <end position="588"/>
    </location>
</feature>
<sequence>MEDVDRMILESLTRLQCSFCTDGPPASLALLSTDDVVEGVVRLLWACDTNTHKTIPSYKLPSHTTGRFKMATQLAKAIKDIGIREEFGYQTFLYHSIFDIRRIFLALVDKFPEESMQVELTLSPFEKLKQNVGAHIAKHFNEPWVPEFCRCLRLKYDGRFWCPNQDQPEDFEFITDPKRSRRYDNRLPICSALERLDWLSIPYKTDAKVDVRNIKWDVDAHFEHFDSSSVMFDICDRSKPAVPTKPKSLPKTAPKAAPKPTDLSPTSPVAKELPNLPIEEHDSRPAQVSPTPTVSNEIANLLEEISVKEAQLDARKREMIELGFAQAHLEAEIERMTKSSESNDQRLIQLLQEPEASIAKLEKFMAESDQKRVELQERFFEAKAEKEQDLERARIERGLSKENAELQQQSESQLQNLKEQISNCEGGIAEKTRIKNKLEKEIRKLPADHKKSNERSKYVRRVLEIVANVNKQNEEILKTVKSVRKVEHEIKSLTGNLDRTFIVVDKWLGESTGMDIKLQQAYKILVRMHEQCGLVQSAISENGQVSRQLDELADQIEIEEQKTVDSQLERLLSDLIHLRQENNEMAKRLSIA</sequence>
<dbReference type="GO" id="GO:0097602">
    <property type="term" value="F:cullin family protein binding"/>
    <property type="evidence" value="ECO:0007669"/>
    <property type="project" value="TreeGrafter"/>
</dbReference>
<keyword evidence="8" id="KW-1185">Reference proteome</keyword>
<dbReference type="AlphaFoldDB" id="A0AAD4R2J8"/>
<dbReference type="Proteomes" id="UP001201812">
    <property type="component" value="Unassembled WGS sequence"/>
</dbReference>
<feature type="compositionally biased region" description="Low complexity" evidence="4">
    <location>
        <begin position="244"/>
        <end position="261"/>
    </location>
</feature>
<dbReference type="PANTHER" id="PTHR15668">
    <property type="entry name" value="JM1 PROTEIN"/>
    <property type="match status" value="1"/>
</dbReference>
<evidence type="ECO:0000259" key="5">
    <source>
        <dbReference type="Pfam" id="PF05667"/>
    </source>
</evidence>
<accession>A0AAD4R2J8</accession>